<sequence length="115" mass="12294">GVRRYLVVGGAGSLEVAPGARLIDQPGFPAEYRAEAEAGAAFLDTLRGVDDLDWTYLSPSALFFEGPRTGHFRLGGDRLLVGDAGSSISFADYAIAMADEVETPAHVRQRFTVGY</sequence>
<name>A0ABS9RMT6_9FLAO</name>
<dbReference type="InterPro" id="IPR036291">
    <property type="entry name" value="NAD(P)-bd_dom_sf"/>
</dbReference>
<gene>
    <name evidence="2" type="ORF">MKW35_16285</name>
</gene>
<dbReference type="RefSeq" id="WP_240575563.1">
    <property type="nucleotide sequence ID" value="NZ_JAKVQD010000051.1"/>
</dbReference>
<dbReference type="EMBL" id="JAKVQD010000051">
    <property type="protein sequence ID" value="MCH4554182.1"/>
    <property type="molecule type" value="Genomic_DNA"/>
</dbReference>
<evidence type="ECO:0000313" key="2">
    <source>
        <dbReference type="EMBL" id="MCH4554182.1"/>
    </source>
</evidence>
<feature type="domain" description="NAD(P)-binding" evidence="1">
    <location>
        <begin position="1"/>
        <end position="99"/>
    </location>
</feature>
<proteinExistence type="predicted"/>
<feature type="non-terminal residue" evidence="2">
    <location>
        <position position="1"/>
    </location>
</feature>
<dbReference type="Gene3D" id="3.40.50.720">
    <property type="entry name" value="NAD(P)-binding Rossmann-like Domain"/>
    <property type="match status" value="1"/>
</dbReference>
<protein>
    <submittedName>
        <fullName evidence="2">NAD(P)H-binding protein</fullName>
    </submittedName>
</protein>
<evidence type="ECO:0000259" key="1">
    <source>
        <dbReference type="Pfam" id="PF13460"/>
    </source>
</evidence>
<evidence type="ECO:0000313" key="3">
    <source>
        <dbReference type="Proteomes" id="UP001156141"/>
    </source>
</evidence>
<dbReference type="Pfam" id="PF13460">
    <property type="entry name" value="NAD_binding_10"/>
    <property type="match status" value="1"/>
</dbReference>
<dbReference type="PANTHER" id="PTHR43355">
    <property type="entry name" value="FLAVIN REDUCTASE (NADPH)"/>
    <property type="match status" value="1"/>
</dbReference>
<keyword evidence="3" id="KW-1185">Reference proteome</keyword>
<dbReference type="SUPFAM" id="SSF51735">
    <property type="entry name" value="NAD(P)-binding Rossmann-fold domains"/>
    <property type="match status" value="1"/>
</dbReference>
<organism evidence="2 3">
    <name type="scientific">Aestuariibaculum lutulentum</name>
    <dbReference type="NCBI Taxonomy" id="2920935"/>
    <lineage>
        <taxon>Bacteria</taxon>
        <taxon>Pseudomonadati</taxon>
        <taxon>Bacteroidota</taxon>
        <taxon>Flavobacteriia</taxon>
        <taxon>Flavobacteriales</taxon>
        <taxon>Flavobacteriaceae</taxon>
    </lineage>
</organism>
<dbReference type="InterPro" id="IPR016040">
    <property type="entry name" value="NAD(P)-bd_dom"/>
</dbReference>
<dbReference type="PANTHER" id="PTHR43355:SF2">
    <property type="entry name" value="FLAVIN REDUCTASE (NADPH)"/>
    <property type="match status" value="1"/>
</dbReference>
<accession>A0ABS9RMT6</accession>
<dbReference type="Proteomes" id="UP001156141">
    <property type="component" value="Unassembled WGS sequence"/>
</dbReference>
<comment type="caution">
    <text evidence="2">The sequence shown here is derived from an EMBL/GenBank/DDBJ whole genome shotgun (WGS) entry which is preliminary data.</text>
</comment>
<dbReference type="InterPro" id="IPR051606">
    <property type="entry name" value="Polyketide_Oxido-like"/>
</dbReference>
<reference evidence="2" key="1">
    <citation type="submission" date="2022-02" db="EMBL/GenBank/DDBJ databases">
        <title>Aestuariibaculum sp., a marine bacterium isolated from sediment in Guangxi.</title>
        <authorList>
            <person name="Ying J."/>
        </authorList>
    </citation>
    <scope>NUCLEOTIDE SEQUENCE</scope>
    <source>
        <strain evidence="2">L182</strain>
    </source>
</reference>